<dbReference type="SUPFAM" id="SSF49899">
    <property type="entry name" value="Concanavalin A-like lectins/glucanases"/>
    <property type="match status" value="1"/>
</dbReference>
<dbReference type="InterPro" id="IPR017850">
    <property type="entry name" value="Alkaline_phosphatase_core_sf"/>
</dbReference>
<dbReference type="RefSeq" id="WP_380923858.1">
    <property type="nucleotide sequence ID" value="NZ_JBHUPE010000013.1"/>
</dbReference>
<dbReference type="SUPFAM" id="SSF53649">
    <property type="entry name" value="Alkaline phosphatase-like"/>
    <property type="match status" value="1"/>
</dbReference>
<dbReference type="Gene3D" id="2.60.120.200">
    <property type="match status" value="1"/>
</dbReference>
<keyword evidence="2" id="KW-1185">Reference proteome</keyword>
<dbReference type="InterPro" id="IPR013320">
    <property type="entry name" value="ConA-like_dom_sf"/>
</dbReference>
<dbReference type="PROSITE" id="PS51257">
    <property type="entry name" value="PROKAR_LIPOPROTEIN"/>
    <property type="match status" value="1"/>
</dbReference>
<evidence type="ECO:0000313" key="1">
    <source>
        <dbReference type="EMBL" id="MFD2906664.1"/>
    </source>
</evidence>
<dbReference type="Pfam" id="PF13385">
    <property type="entry name" value="Laminin_G_3"/>
    <property type="match status" value="1"/>
</dbReference>
<dbReference type="EMBL" id="JBHUPE010000013">
    <property type="protein sequence ID" value="MFD2906664.1"/>
    <property type="molecule type" value="Genomic_DNA"/>
</dbReference>
<dbReference type="Pfam" id="PF01663">
    <property type="entry name" value="Phosphodiest"/>
    <property type="match status" value="1"/>
</dbReference>
<proteinExistence type="predicted"/>
<comment type="caution">
    <text evidence="1">The sequence shown here is derived from an EMBL/GenBank/DDBJ whole genome shotgun (WGS) entry which is preliminary data.</text>
</comment>
<organism evidence="1 2">
    <name type="scientific">Sphingobacterium anhuiense</name>
    <dbReference type="NCBI Taxonomy" id="493780"/>
    <lineage>
        <taxon>Bacteria</taxon>
        <taxon>Pseudomonadati</taxon>
        <taxon>Bacteroidota</taxon>
        <taxon>Sphingobacteriia</taxon>
        <taxon>Sphingobacteriales</taxon>
        <taxon>Sphingobacteriaceae</taxon>
        <taxon>Sphingobacterium</taxon>
    </lineage>
</organism>
<dbReference type="Gene3D" id="3.40.720.10">
    <property type="entry name" value="Alkaline Phosphatase, subunit A"/>
    <property type="match status" value="1"/>
</dbReference>
<dbReference type="InterPro" id="IPR002591">
    <property type="entry name" value="Phosphodiest/P_Trfase"/>
</dbReference>
<evidence type="ECO:0000313" key="2">
    <source>
        <dbReference type="Proteomes" id="UP001597509"/>
    </source>
</evidence>
<dbReference type="Proteomes" id="UP001597509">
    <property type="component" value="Unassembled WGS sequence"/>
</dbReference>
<accession>A0ABW5Z1G8</accession>
<sequence length="563" mass="61785">MKNKILILLGIVLNIGVMSSCKKYDNPPPVFEDIKDFNGLQRKIIVISIDGLAGEELQKAIPTNLATLQKHSKYSYNTLATSSNAAGWVSMLTGTGFSKHKVSADNFERTDEGHDEDHTDPVNFRNVLDYVTQYKSVTTAMVTTWEELRDYTRNADYAPKVNSDLAVKDSTVSLLSRVNSLGTIIVNLRDVQKAGEDGGYTVNNAKFKAAIAKSDEYIGNIVEAIKARKNYEKEDWLIVVTTNHGGSNTDAKNGFTIVSQPNLQEYELKKSGFNPSLFQGTTARATVDQDNGLYDGGTTKDFTVQMDVKFNLTTQWPGFLSKGSDLRGQSMTGWLWLQSGNSWGVVFGGTQNGGSGKTQISSTSNVADGKWHTLTMVVKTTGSPNPTARTVTIYTDGVENSSGSILANRSLTVADALRVGHKYVDNTGNNLSLYTANLSYYNVALEANTIKDAVGLKDITKHPNYASLIGFWPMDEGSEGTYFNKAPGGYNMSLSGDYKWTYLEDDYAPGTEPVPITAKISIPTATSDIAALCLYWMNIEILADFNYDGKPYLNNFELEFLKN</sequence>
<protein>
    <submittedName>
        <fullName evidence="1">Alkaline phosphatase family protein</fullName>
    </submittedName>
</protein>
<gene>
    <name evidence="1" type="ORF">ACFS6I_22240</name>
</gene>
<name>A0ABW5Z1G8_9SPHI</name>
<reference evidence="2" key="1">
    <citation type="journal article" date="2019" name="Int. J. Syst. Evol. Microbiol.">
        <title>The Global Catalogue of Microorganisms (GCM) 10K type strain sequencing project: providing services to taxonomists for standard genome sequencing and annotation.</title>
        <authorList>
            <consortium name="The Broad Institute Genomics Platform"/>
            <consortium name="The Broad Institute Genome Sequencing Center for Infectious Disease"/>
            <person name="Wu L."/>
            <person name="Ma J."/>
        </authorList>
    </citation>
    <scope>NUCLEOTIDE SEQUENCE [LARGE SCALE GENOMIC DNA]</scope>
    <source>
        <strain evidence="2">KCTC 22209</strain>
    </source>
</reference>